<dbReference type="EMBL" id="JACBZD010000001">
    <property type="protein sequence ID" value="NYI06549.1"/>
    <property type="molecule type" value="Genomic_DNA"/>
</dbReference>
<dbReference type="RefSeq" id="WP_179815113.1">
    <property type="nucleotide sequence ID" value="NZ_JACBZD010000001.1"/>
</dbReference>
<dbReference type="InterPro" id="IPR050223">
    <property type="entry name" value="D-isomer_2-hydroxyacid_DH"/>
</dbReference>
<protein>
    <submittedName>
        <fullName evidence="4">Phosphoglycerate dehydrogenase-like enzyme</fullName>
    </submittedName>
</protein>
<dbReference type="PROSITE" id="PS00671">
    <property type="entry name" value="D_2_HYDROXYACID_DH_3"/>
    <property type="match status" value="1"/>
</dbReference>
<gene>
    <name evidence="4" type="ORF">FHU37_003492</name>
</gene>
<dbReference type="Pfam" id="PF02826">
    <property type="entry name" value="2-Hacid_dh_C"/>
    <property type="match status" value="1"/>
</dbReference>
<dbReference type="Proteomes" id="UP000567795">
    <property type="component" value="Unassembled WGS sequence"/>
</dbReference>
<accession>A0A852ZWF8</accession>
<dbReference type="PANTHER" id="PTHR10996">
    <property type="entry name" value="2-HYDROXYACID DEHYDROGENASE-RELATED"/>
    <property type="match status" value="1"/>
</dbReference>
<sequence>MAELTHSSARVVWSPFSAEEIGDLPADVDVRVWDGKGPLPGPTEDVEFFVLPYLRARAGMLLTPDMPKLRVAQSLTAGVDNLLDLLPSGVTLCNARGVHDAGTAELALTLTLASLRGIPDFVRAQPSGQWLFGFRPALADKVVLLVGYGSIGQAVEDRLLPFECDVIRVARTARQGPRGPVHALEELPRLLPRADVVIVIVPLTDETRGLVDAEFLGRMKDGALMVNVARGPVVVTDDLLGAVGEGRLLAALDVTDPEPLPPEHPLWRAPGTLISPHVGGANSAFQPRALRLVRRQLARWLGGEPLENVVAGPA</sequence>
<comment type="caution">
    <text evidence="4">The sequence shown here is derived from an EMBL/GenBank/DDBJ whole genome shotgun (WGS) entry which is preliminary data.</text>
</comment>
<dbReference type="AlphaFoldDB" id="A0A852ZWF8"/>
<keyword evidence="5" id="KW-1185">Reference proteome</keyword>
<dbReference type="Gene3D" id="3.40.50.720">
    <property type="entry name" value="NAD(P)-binding Rossmann-like Domain"/>
    <property type="match status" value="2"/>
</dbReference>
<evidence type="ECO:0000313" key="5">
    <source>
        <dbReference type="Proteomes" id="UP000567795"/>
    </source>
</evidence>
<evidence type="ECO:0000313" key="4">
    <source>
        <dbReference type="EMBL" id="NYI06549.1"/>
    </source>
</evidence>
<evidence type="ECO:0000256" key="1">
    <source>
        <dbReference type="ARBA" id="ARBA00023002"/>
    </source>
</evidence>
<keyword evidence="1" id="KW-0560">Oxidoreductase</keyword>
<dbReference type="GO" id="GO:0051287">
    <property type="term" value="F:NAD binding"/>
    <property type="evidence" value="ECO:0007669"/>
    <property type="project" value="InterPro"/>
</dbReference>
<reference evidence="4 5" key="1">
    <citation type="submission" date="2020-07" db="EMBL/GenBank/DDBJ databases">
        <title>Sequencing the genomes of 1000 actinobacteria strains.</title>
        <authorList>
            <person name="Klenk H.-P."/>
        </authorList>
    </citation>
    <scope>NUCLEOTIDE SEQUENCE [LARGE SCALE GENOMIC DNA]</scope>
    <source>
        <strain evidence="4 5">DSM 42178</strain>
    </source>
</reference>
<name>A0A852ZWF8_9ACTN</name>
<dbReference type="FunFam" id="3.40.50.720:FF:000593">
    <property type="entry name" value="Dihydrofolate reductase"/>
    <property type="match status" value="1"/>
</dbReference>
<dbReference type="InterPro" id="IPR036291">
    <property type="entry name" value="NAD(P)-bd_dom_sf"/>
</dbReference>
<dbReference type="PROSITE" id="PS00670">
    <property type="entry name" value="D_2_HYDROXYACID_DH_2"/>
    <property type="match status" value="1"/>
</dbReference>
<dbReference type="GO" id="GO:0016618">
    <property type="term" value="F:hydroxypyruvate reductase [NAD(P)H] activity"/>
    <property type="evidence" value="ECO:0007669"/>
    <property type="project" value="TreeGrafter"/>
</dbReference>
<dbReference type="CDD" id="cd12166">
    <property type="entry name" value="2-Hacid_dh_7"/>
    <property type="match status" value="1"/>
</dbReference>
<evidence type="ECO:0000259" key="3">
    <source>
        <dbReference type="Pfam" id="PF02826"/>
    </source>
</evidence>
<dbReference type="GO" id="GO:0030267">
    <property type="term" value="F:glyoxylate reductase (NADPH) activity"/>
    <property type="evidence" value="ECO:0007669"/>
    <property type="project" value="TreeGrafter"/>
</dbReference>
<dbReference type="InterPro" id="IPR006140">
    <property type="entry name" value="D-isomer_DH_NAD-bd"/>
</dbReference>
<organism evidence="4 5">
    <name type="scientific">Allostreptomyces psammosilenae</name>
    <dbReference type="NCBI Taxonomy" id="1892865"/>
    <lineage>
        <taxon>Bacteria</taxon>
        <taxon>Bacillati</taxon>
        <taxon>Actinomycetota</taxon>
        <taxon>Actinomycetes</taxon>
        <taxon>Kitasatosporales</taxon>
        <taxon>Streptomycetaceae</taxon>
        <taxon>Allostreptomyces</taxon>
    </lineage>
</organism>
<proteinExistence type="predicted"/>
<dbReference type="SUPFAM" id="SSF51735">
    <property type="entry name" value="NAD(P)-binding Rossmann-fold domains"/>
    <property type="match status" value="1"/>
</dbReference>
<dbReference type="GO" id="GO:0005829">
    <property type="term" value="C:cytosol"/>
    <property type="evidence" value="ECO:0007669"/>
    <property type="project" value="TreeGrafter"/>
</dbReference>
<evidence type="ECO:0000256" key="2">
    <source>
        <dbReference type="ARBA" id="ARBA00023027"/>
    </source>
</evidence>
<keyword evidence="2" id="KW-0520">NAD</keyword>
<dbReference type="PANTHER" id="PTHR10996:SF178">
    <property type="entry name" value="2-HYDROXYACID DEHYDROGENASE YGL185C-RELATED"/>
    <property type="match status" value="1"/>
</dbReference>
<feature type="domain" description="D-isomer specific 2-hydroxyacid dehydrogenase NAD-binding" evidence="3">
    <location>
        <begin position="109"/>
        <end position="279"/>
    </location>
</feature>
<dbReference type="InterPro" id="IPR029753">
    <property type="entry name" value="D-isomer_DH_CS"/>
</dbReference>